<evidence type="ECO:0000313" key="6">
    <source>
        <dbReference type="EMBL" id="ANF55313.1"/>
    </source>
</evidence>
<dbReference type="STRING" id="588932.DA69_11475"/>
<dbReference type="Pfam" id="PF00589">
    <property type="entry name" value="Phage_integrase"/>
    <property type="match status" value="1"/>
</dbReference>
<comment type="similarity">
    <text evidence="1">Belongs to the 'phage' integrase family.</text>
</comment>
<reference evidence="6 7" key="1">
    <citation type="journal article" date="2014" name="Genome Announc.">
        <title>Genome Sequence of a Promising Hydrogen-Producing Facultative Anaerobic Bacterium, Brevundimonas naejangsanensis Strain B1.</title>
        <authorList>
            <person name="Su H."/>
            <person name="Zhang T."/>
            <person name="Bao M."/>
            <person name="Jiang Y."/>
            <person name="Wang Y."/>
            <person name="Tan T."/>
        </authorList>
    </citation>
    <scope>NUCLEOTIDE SEQUENCE [LARGE SCALE GENOMIC DNA]</scope>
    <source>
        <strain evidence="6 7">B1</strain>
    </source>
</reference>
<dbReference type="EMBL" id="CP015614">
    <property type="protein sequence ID" value="ANF55313.1"/>
    <property type="molecule type" value="Genomic_DNA"/>
</dbReference>
<feature type="domain" description="Tyr recombinase" evidence="5">
    <location>
        <begin position="200"/>
        <end position="376"/>
    </location>
</feature>
<dbReference type="InterPro" id="IPR050808">
    <property type="entry name" value="Phage_Integrase"/>
</dbReference>
<dbReference type="InterPro" id="IPR025166">
    <property type="entry name" value="Integrase_DNA_bind_dom"/>
</dbReference>
<dbReference type="Gene3D" id="1.10.150.130">
    <property type="match status" value="1"/>
</dbReference>
<dbReference type="Pfam" id="PF13356">
    <property type="entry name" value="Arm-DNA-bind_3"/>
    <property type="match status" value="1"/>
</dbReference>
<dbReference type="eggNOG" id="COG0582">
    <property type="taxonomic scope" value="Bacteria"/>
</dbReference>
<evidence type="ECO:0000256" key="1">
    <source>
        <dbReference type="ARBA" id="ARBA00008857"/>
    </source>
</evidence>
<dbReference type="PANTHER" id="PTHR30629">
    <property type="entry name" value="PROPHAGE INTEGRASE"/>
    <property type="match status" value="1"/>
</dbReference>
<dbReference type="PANTHER" id="PTHR30629:SF2">
    <property type="entry name" value="PROPHAGE INTEGRASE INTS-RELATED"/>
    <property type="match status" value="1"/>
</dbReference>
<proteinExistence type="inferred from homology"/>
<evidence type="ECO:0000256" key="4">
    <source>
        <dbReference type="ARBA" id="ARBA00023172"/>
    </source>
</evidence>
<dbReference type="InterPro" id="IPR010998">
    <property type="entry name" value="Integrase_recombinase_N"/>
</dbReference>
<name>A0A172Y7W1_9CAUL</name>
<dbReference type="CDD" id="cd00796">
    <property type="entry name" value="INT_Rci_Hp1_C"/>
    <property type="match status" value="1"/>
</dbReference>
<dbReference type="InterPro" id="IPR011010">
    <property type="entry name" value="DNA_brk_join_enz"/>
</dbReference>
<keyword evidence="3" id="KW-0238">DNA-binding</keyword>
<dbReference type="Proteomes" id="UP000077603">
    <property type="component" value="Chromosome"/>
</dbReference>
<dbReference type="PROSITE" id="PS51898">
    <property type="entry name" value="TYR_RECOMBINASE"/>
    <property type="match status" value="1"/>
</dbReference>
<accession>A0A172Y7W1</accession>
<sequence>MAGEKLSKRVVERLEVRAKDYIVFDGELPGFGVRVMPNGKRFYLIQYRRHGRTRRMALGQHGVVTAEIARREANRMLGAVRGGGDDPATLRDMERQAATVQELGARFLKEHVAVRCKPTTAYEYRRAVEFFINPFFGKQRVRMVTSADVAELHGKYAHTPYQSNRVLGVLSKMMNLAEVWGMRDKRTNPCDDVKAFPERKRERFLSPEEIERLGAALQEAERTGAESRFAVAAFRLLLLTGCRLREIQTLKWSYIDFRAGRFRLPDSKTGPKTVYLGDAVVELLRKLPEVDGNPYVIVGKLEGSHLTDLQHPWRRIRKTAGLEDVRIHDLRHTYASDGVLAGEGLPMIGKLLGHTQVQTTARYAHLADPNDPIAAM</sequence>
<dbReference type="Gene3D" id="3.30.160.390">
    <property type="entry name" value="Integrase, DNA-binding domain"/>
    <property type="match status" value="1"/>
</dbReference>
<keyword evidence="2" id="KW-0229">DNA integration</keyword>
<keyword evidence="7" id="KW-1185">Reference proteome</keyword>
<dbReference type="InterPro" id="IPR013762">
    <property type="entry name" value="Integrase-like_cat_sf"/>
</dbReference>
<dbReference type="Gene3D" id="1.10.443.10">
    <property type="entry name" value="Intergrase catalytic core"/>
    <property type="match status" value="1"/>
</dbReference>
<evidence type="ECO:0000256" key="3">
    <source>
        <dbReference type="ARBA" id="ARBA00023125"/>
    </source>
</evidence>
<gene>
    <name evidence="6" type="ORF">DA69_11475</name>
</gene>
<protein>
    <submittedName>
        <fullName evidence="6">Integrase</fullName>
    </submittedName>
</protein>
<dbReference type="GO" id="GO:0006310">
    <property type="term" value="P:DNA recombination"/>
    <property type="evidence" value="ECO:0007669"/>
    <property type="project" value="UniProtKB-KW"/>
</dbReference>
<dbReference type="KEGG" id="bne:DA69_11475"/>
<keyword evidence="4" id="KW-0233">DNA recombination</keyword>
<evidence type="ECO:0000313" key="7">
    <source>
        <dbReference type="Proteomes" id="UP000077603"/>
    </source>
</evidence>
<dbReference type="InterPro" id="IPR002104">
    <property type="entry name" value="Integrase_catalytic"/>
</dbReference>
<evidence type="ECO:0000256" key="2">
    <source>
        <dbReference type="ARBA" id="ARBA00022908"/>
    </source>
</evidence>
<organism evidence="6 7">
    <name type="scientific">Brevundimonas naejangsanensis</name>
    <dbReference type="NCBI Taxonomy" id="588932"/>
    <lineage>
        <taxon>Bacteria</taxon>
        <taxon>Pseudomonadati</taxon>
        <taxon>Pseudomonadota</taxon>
        <taxon>Alphaproteobacteria</taxon>
        <taxon>Caulobacterales</taxon>
        <taxon>Caulobacteraceae</taxon>
        <taxon>Brevundimonas</taxon>
    </lineage>
</organism>
<dbReference type="AlphaFoldDB" id="A0A172Y7W1"/>
<evidence type="ECO:0000259" key="5">
    <source>
        <dbReference type="PROSITE" id="PS51898"/>
    </source>
</evidence>
<dbReference type="GO" id="GO:0003677">
    <property type="term" value="F:DNA binding"/>
    <property type="evidence" value="ECO:0007669"/>
    <property type="project" value="UniProtKB-KW"/>
</dbReference>
<dbReference type="InterPro" id="IPR038488">
    <property type="entry name" value="Integrase_DNA-bd_sf"/>
</dbReference>
<dbReference type="OrthoDB" id="7615137at2"/>
<dbReference type="SUPFAM" id="SSF56349">
    <property type="entry name" value="DNA breaking-rejoining enzymes"/>
    <property type="match status" value="1"/>
</dbReference>
<dbReference type="RefSeq" id="WP_025976966.1">
    <property type="nucleotide sequence ID" value="NZ_CP015614.1"/>
</dbReference>
<dbReference type="GO" id="GO:0015074">
    <property type="term" value="P:DNA integration"/>
    <property type="evidence" value="ECO:0007669"/>
    <property type="project" value="UniProtKB-KW"/>
</dbReference>